<sequence>MKTSLLATLLLLLPSSLRADPITFAFPDSYAPLVWNDAGRIQGIGVDVLSIALKEKMGLEVVYKSYPWARAQEEVRKGYADAFVTVPTPVRLEYTVCSKEPLTVLEIGVYTYVDHPRRNELLQIKSYEELADFVLVEYRGNDWTRNKADDLNVIWADTLAQTYRLLAAKRGDIVVRNNFNFDYFMKNSELRNQIEKMPGILASLPLHLCIGKGSEYLSVLPAFDQAISELREEGIIEAIISEYGNGTLSPDS</sequence>
<dbReference type="Proteomes" id="UP001069802">
    <property type="component" value="Unassembled WGS sequence"/>
</dbReference>
<keyword evidence="5" id="KW-1185">Reference proteome</keyword>
<feature type="signal peptide" evidence="2">
    <location>
        <begin position="1"/>
        <end position="19"/>
    </location>
</feature>
<evidence type="ECO:0000313" key="4">
    <source>
        <dbReference type="EMBL" id="MCZ4280277.1"/>
    </source>
</evidence>
<protein>
    <submittedName>
        <fullName evidence="4">Transporter substrate-binding domain-containing protein</fullName>
    </submittedName>
</protein>
<evidence type="ECO:0000313" key="5">
    <source>
        <dbReference type="Proteomes" id="UP001069802"/>
    </source>
</evidence>
<keyword evidence="1 2" id="KW-0732">Signal</keyword>
<gene>
    <name evidence="4" type="ORF">O4H49_05785</name>
</gene>
<dbReference type="SUPFAM" id="SSF53850">
    <property type="entry name" value="Periplasmic binding protein-like II"/>
    <property type="match status" value="1"/>
</dbReference>
<dbReference type="PANTHER" id="PTHR35936:SF35">
    <property type="entry name" value="L-CYSTINE-BINDING PROTEIN TCYJ"/>
    <property type="match status" value="1"/>
</dbReference>
<evidence type="ECO:0000259" key="3">
    <source>
        <dbReference type="Pfam" id="PF00497"/>
    </source>
</evidence>
<dbReference type="RefSeq" id="WP_269422487.1">
    <property type="nucleotide sequence ID" value="NZ_JAPWGY010000002.1"/>
</dbReference>
<evidence type="ECO:0000256" key="2">
    <source>
        <dbReference type="SAM" id="SignalP"/>
    </source>
</evidence>
<dbReference type="EMBL" id="JAPWGY010000002">
    <property type="protein sequence ID" value="MCZ4280277.1"/>
    <property type="molecule type" value="Genomic_DNA"/>
</dbReference>
<dbReference type="Pfam" id="PF00497">
    <property type="entry name" value="SBP_bac_3"/>
    <property type="match status" value="1"/>
</dbReference>
<proteinExistence type="predicted"/>
<name>A0ABT4LGQ3_9PROT</name>
<dbReference type="PANTHER" id="PTHR35936">
    <property type="entry name" value="MEMBRANE-BOUND LYTIC MUREIN TRANSGLYCOSYLASE F"/>
    <property type="match status" value="1"/>
</dbReference>
<reference evidence="4" key="1">
    <citation type="submission" date="2022-12" db="EMBL/GenBank/DDBJ databases">
        <title>Bacterial isolates from different developmental stages of Nematostella vectensis.</title>
        <authorList>
            <person name="Fraune S."/>
        </authorList>
    </citation>
    <scope>NUCLEOTIDE SEQUENCE</scope>
    <source>
        <strain evidence="4">G21630-S1</strain>
    </source>
</reference>
<dbReference type="InterPro" id="IPR001638">
    <property type="entry name" value="Solute-binding_3/MltF_N"/>
</dbReference>
<organism evidence="4 5">
    <name type="scientific">Kiloniella laminariae</name>
    <dbReference type="NCBI Taxonomy" id="454162"/>
    <lineage>
        <taxon>Bacteria</taxon>
        <taxon>Pseudomonadati</taxon>
        <taxon>Pseudomonadota</taxon>
        <taxon>Alphaproteobacteria</taxon>
        <taxon>Rhodospirillales</taxon>
        <taxon>Kiloniellaceae</taxon>
        <taxon>Kiloniella</taxon>
    </lineage>
</organism>
<dbReference type="Gene3D" id="3.40.190.10">
    <property type="entry name" value="Periplasmic binding protein-like II"/>
    <property type="match status" value="2"/>
</dbReference>
<evidence type="ECO:0000256" key="1">
    <source>
        <dbReference type="ARBA" id="ARBA00022729"/>
    </source>
</evidence>
<accession>A0ABT4LGQ3</accession>
<comment type="caution">
    <text evidence="4">The sequence shown here is derived from an EMBL/GenBank/DDBJ whole genome shotgun (WGS) entry which is preliminary data.</text>
</comment>
<feature type="domain" description="Solute-binding protein family 3/N-terminal" evidence="3">
    <location>
        <begin position="22"/>
        <end position="244"/>
    </location>
</feature>
<feature type="chain" id="PRO_5046862053" evidence="2">
    <location>
        <begin position="20"/>
        <end position="252"/>
    </location>
</feature>